<protein>
    <recommendedName>
        <fullName evidence="4">Sulfotransferase</fullName>
    </recommendedName>
</protein>
<dbReference type="InterPro" id="IPR027417">
    <property type="entry name" value="P-loop_NTPase"/>
</dbReference>
<gene>
    <name evidence="2" type="ORF">PL8927_790149</name>
</gene>
<evidence type="ECO:0000313" key="2">
    <source>
        <dbReference type="EMBL" id="VXD24051.1"/>
    </source>
</evidence>
<accession>A0A7Z9BXI9</accession>
<name>A0A7Z9BXI9_9CYAN</name>
<dbReference type="Pfam" id="PF13469">
    <property type="entry name" value="Sulfotransfer_3"/>
    <property type="match status" value="1"/>
</dbReference>
<sequence length="279" mass="32512">MTYFFIGGCPRSGTTLVQSILCSDPATNPLIGEVGYLYHLVEAYHSAKLDFESQGRYFFNDFIDLKQFSTSLVQSFLNQLQKHYTDATDLVLKHPVLSRFFPDVYELLEENVKFIVVIRDPRDTISSLIQVGERMKQQGNKRHLTSLFTQRNMAEYLKFYQSIYAPAWNFKSDDFQSKTCYIKYEYLVCDPNSALQDLRNFTGLNLTPSDVEKVWKRNLVEHSQLQDAAQPFYSDLYGQPISQTRIQKYQQVLNADEIDFIEHQGLEIFKLFGYPLSFD</sequence>
<dbReference type="EMBL" id="CZCU02000156">
    <property type="protein sequence ID" value="VXD24051.1"/>
    <property type="molecule type" value="Genomic_DNA"/>
</dbReference>
<dbReference type="Gene3D" id="3.40.50.300">
    <property type="entry name" value="P-loop containing nucleotide triphosphate hydrolases"/>
    <property type="match status" value="1"/>
</dbReference>
<dbReference type="AlphaFoldDB" id="A0A7Z9BXI9"/>
<dbReference type="PANTHER" id="PTHR12788">
    <property type="entry name" value="PROTEIN-TYROSINE SULFOTRANSFERASE 2"/>
    <property type="match status" value="1"/>
</dbReference>
<comment type="caution">
    <text evidence="2">The sequence shown here is derived from an EMBL/GenBank/DDBJ whole genome shotgun (WGS) entry which is preliminary data.</text>
</comment>
<evidence type="ECO:0008006" key="4">
    <source>
        <dbReference type="Google" id="ProtNLM"/>
    </source>
</evidence>
<dbReference type="PANTHER" id="PTHR12788:SF10">
    <property type="entry name" value="PROTEIN-TYROSINE SULFOTRANSFERASE"/>
    <property type="match status" value="1"/>
</dbReference>
<dbReference type="InterPro" id="IPR026634">
    <property type="entry name" value="TPST-like"/>
</dbReference>
<dbReference type="Proteomes" id="UP000184550">
    <property type="component" value="Unassembled WGS sequence"/>
</dbReference>
<keyword evidence="3" id="KW-1185">Reference proteome</keyword>
<organism evidence="2 3">
    <name type="scientific">Planktothrix serta PCC 8927</name>
    <dbReference type="NCBI Taxonomy" id="671068"/>
    <lineage>
        <taxon>Bacteria</taxon>
        <taxon>Bacillati</taxon>
        <taxon>Cyanobacteriota</taxon>
        <taxon>Cyanophyceae</taxon>
        <taxon>Oscillatoriophycideae</taxon>
        <taxon>Oscillatoriales</taxon>
        <taxon>Microcoleaceae</taxon>
        <taxon>Planktothrix</taxon>
    </lineage>
</organism>
<dbReference type="OrthoDB" id="536969at2"/>
<proteinExistence type="predicted"/>
<dbReference type="RefSeq" id="WP_083625802.1">
    <property type="nucleotide sequence ID" value="NZ_LR734880.1"/>
</dbReference>
<dbReference type="GO" id="GO:0008476">
    <property type="term" value="F:protein-tyrosine sulfotransferase activity"/>
    <property type="evidence" value="ECO:0007669"/>
    <property type="project" value="InterPro"/>
</dbReference>
<keyword evidence="1" id="KW-0808">Transferase</keyword>
<reference evidence="2" key="1">
    <citation type="submission" date="2019-10" db="EMBL/GenBank/DDBJ databases">
        <authorList>
            <consortium name="Genoscope - CEA"/>
            <person name="William W."/>
        </authorList>
    </citation>
    <scope>NUCLEOTIDE SEQUENCE [LARGE SCALE GENOMIC DNA]</scope>
    <source>
        <strain evidence="2">BBR_PRJEB10992</strain>
    </source>
</reference>
<evidence type="ECO:0000313" key="3">
    <source>
        <dbReference type="Proteomes" id="UP000184550"/>
    </source>
</evidence>
<evidence type="ECO:0000256" key="1">
    <source>
        <dbReference type="ARBA" id="ARBA00022679"/>
    </source>
</evidence>
<dbReference type="SUPFAM" id="SSF52540">
    <property type="entry name" value="P-loop containing nucleoside triphosphate hydrolases"/>
    <property type="match status" value="1"/>
</dbReference>